<evidence type="ECO:0000256" key="2">
    <source>
        <dbReference type="ARBA" id="ARBA00022692"/>
    </source>
</evidence>
<dbReference type="GO" id="GO:0140359">
    <property type="term" value="F:ABC-type transporter activity"/>
    <property type="evidence" value="ECO:0007669"/>
    <property type="project" value="InterPro"/>
</dbReference>
<comment type="subcellular location">
    <subcellularLocation>
        <location evidence="5">Cell membrane</location>
        <topology evidence="5">Multi-pass membrane protein</topology>
    </subcellularLocation>
    <subcellularLocation>
        <location evidence="1">Membrane</location>
        <topology evidence="1">Multi-pass membrane protein</topology>
    </subcellularLocation>
</comment>
<evidence type="ECO:0000313" key="8">
    <source>
        <dbReference type="Proteomes" id="UP000043699"/>
    </source>
</evidence>
<comment type="similarity">
    <text evidence="5">Belongs to the ABC-2 integral membrane protein family.</text>
</comment>
<feature type="domain" description="ABC transmembrane type-2" evidence="6">
    <location>
        <begin position="19"/>
        <end position="238"/>
    </location>
</feature>
<reference evidence="7 8" key="1">
    <citation type="submission" date="2014-09" db="EMBL/GenBank/DDBJ databases">
        <authorList>
            <person name="Urmite Genomes Urmite Genomes"/>
        </authorList>
    </citation>
    <scope>NUCLEOTIDE SEQUENCE [LARGE SCALE GENOMIC DNA]</scope>
    <source>
        <strain evidence="7 8">ES2</strain>
    </source>
</reference>
<dbReference type="PROSITE" id="PS51012">
    <property type="entry name" value="ABC_TM2"/>
    <property type="match status" value="1"/>
</dbReference>
<evidence type="ECO:0000256" key="4">
    <source>
        <dbReference type="ARBA" id="ARBA00023136"/>
    </source>
</evidence>
<keyword evidence="5" id="KW-1003">Cell membrane</keyword>
<dbReference type="InterPro" id="IPR013525">
    <property type="entry name" value="ABC2_TM"/>
</dbReference>
<accession>A0A098EQX4</accession>
<organism evidence="7 8">
    <name type="scientific">Planococcus massiliensis</name>
    <dbReference type="NCBI Taxonomy" id="1499687"/>
    <lineage>
        <taxon>Bacteria</taxon>
        <taxon>Bacillati</taxon>
        <taxon>Bacillota</taxon>
        <taxon>Bacilli</taxon>
        <taxon>Bacillales</taxon>
        <taxon>Caryophanaceae</taxon>
        <taxon>Planococcus</taxon>
    </lineage>
</organism>
<keyword evidence="2 5" id="KW-0812">Transmembrane</keyword>
<dbReference type="AlphaFoldDB" id="A0A098EQX4"/>
<gene>
    <name evidence="7" type="ORF">BN1080_02705</name>
</gene>
<dbReference type="Proteomes" id="UP000043699">
    <property type="component" value="Unassembled WGS sequence"/>
</dbReference>
<feature type="transmembrane region" description="Helical" evidence="5">
    <location>
        <begin position="94"/>
        <end position="120"/>
    </location>
</feature>
<dbReference type="EMBL" id="CCXS01000001">
    <property type="protein sequence ID" value="CEG23701.1"/>
    <property type="molecule type" value="Genomic_DNA"/>
</dbReference>
<dbReference type="PANTHER" id="PTHR43077:SF11">
    <property type="entry name" value="TRANSPORT PERMEASE YVFS-RELATED"/>
    <property type="match status" value="1"/>
</dbReference>
<protein>
    <recommendedName>
        <fullName evidence="5">Transport permease protein</fullName>
    </recommendedName>
</protein>
<feature type="transmembrane region" description="Helical" evidence="5">
    <location>
        <begin position="56"/>
        <end position="73"/>
    </location>
</feature>
<keyword evidence="8" id="KW-1185">Reference proteome</keyword>
<evidence type="ECO:0000313" key="7">
    <source>
        <dbReference type="EMBL" id="CEG23701.1"/>
    </source>
</evidence>
<dbReference type="RefSeq" id="WP_052652603.1">
    <property type="nucleotide sequence ID" value="NZ_CCXS01000001.1"/>
</dbReference>
<dbReference type="GO" id="GO:0043190">
    <property type="term" value="C:ATP-binding cassette (ABC) transporter complex"/>
    <property type="evidence" value="ECO:0007669"/>
    <property type="project" value="InterPro"/>
</dbReference>
<name>A0A098EQX4_9BACL</name>
<dbReference type="InterPro" id="IPR000412">
    <property type="entry name" value="ABC_2_transport"/>
</dbReference>
<dbReference type="STRING" id="1499687.BN1080_02705"/>
<evidence type="ECO:0000259" key="6">
    <source>
        <dbReference type="PROSITE" id="PS51012"/>
    </source>
</evidence>
<keyword evidence="3 5" id="KW-1133">Transmembrane helix</keyword>
<dbReference type="OrthoDB" id="162334at2"/>
<feature type="transmembrane region" description="Helical" evidence="5">
    <location>
        <begin position="126"/>
        <end position="149"/>
    </location>
</feature>
<sequence>MKALAFAGRNRKEILRDPLTLLLGVVMPVAMLWLFSSLEGIMPLDLFTIEKLTPGMIVFSFSFITLFSGMLLGRDKTTSFLMRIFASPMKASEYLIGYAIPLLPVALFQILVCYGAGVLLGFPVDIHVLTGFGVLLIISLLYIGSGLALGTYFTDRQVGGIFAIFVNITTWLSGIWFSPSMIGGAFEQMAKLLPFVHAVDAARAAFTGGFTQLLEPLLWVIGYTIVIFGLAIVGFRKKMKGSK</sequence>
<dbReference type="Pfam" id="PF01061">
    <property type="entry name" value="ABC2_membrane"/>
    <property type="match status" value="1"/>
</dbReference>
<evidence type="ECO:0000256" key="1">
    <source>
        <dbReference type="ARBA" id="ARBA00004141"/>
    </source>
</evidence>
<keyword evidence="5" id="KW-0813">Transport</keyword>
<keyword evidence="4 5" id="KW-0472">Membrane</keyword>
<dbReference type="PANTHER" id="PTHR43077">
    <property type="entry name" value="TRANSPORT PERMEASE YVFS-RELATED"/>
    <property type="match status" value="1"/>
</dbReference>
<feature type="transmembrane region" description="Helical" evidence="5">
    <location>
        <begin position="19"/>
        <end position="36"/>
    </location>
</feature>
<proteinExistence type="inferred from homology"/>
<dbReference type="InterPro" id="IPR047817">
    <property type="entry name" value="ABC2_TM_bact-type"/>
</dbReference>
<dbReference type="InterPro" id="IPR051328">
    <property type="entry name" value="T7SS_ABC-Transporter"/>
</dbReference>
<dbReference type="PIRSF" id="PIRSF006648">
    <property type="entry name" value="DrrB"/>
    <property type="match status" value="1"/>
</dbReference>
<feature type="transmembrane region" description="Helical" evidence="5">
    <location>
        <begin position="161"/>
        <end position="186"/>
    </location>
</feature>
<evidence type="ECO:0000256" key="5">
    <source>
        <dbReference type="RuleBase" id="RU361157"/>
    </source>
</evidence>
<evidence type="ECO:0000256" key="3">
    <source>
        <dbReference type="ARBA" id="ARBA00022989"/>
    </source>
</evidence>
<feature type="transmembrane region" description="Helical" evidence="5">
    <location>
        <begin position="217"/>
        <end position="235"/>
    </location>
</feature>